<reference evidence="3 4" key="1">
    <citation type="journal article" date="2018" name="Sci. Rep.">
        <title>Raphidocelis subcapitata (=Pseudokirchneriella subcapitata) provides an insight into genome evolution and environmental adaptations in the Sphaeropleales.</title>
        <authorList>
            <person name="Suzuki S."/>
            <person name="Yamaguchi H."/>
            <person name="Nakajima N."/>
            <person name="Kawachi M."/>
        </authorList>
    </citation>
    <scope>NUCLEOTIDE SEQUENCE [LARGE SCALE GENOMIC DNA]</scope>
    <source>
        <strain evidence="3 4">NIES-35</strain>
    </source>
</reference>
<dbReference type="PANTHER" id="PTHR12931:SF15">
    <property type="entry name" value="UBIQUITIN THIOESTERASE OTUBAIN-LIKE"/>
    <property type="match status" value="1"/>
</dbReference>
<feature type="compositionally biased region" description="Low complexity" evidence="1">
    <location>
        <begin position="711"/>
        <end position="726"/>
    </location>
</feature>
<dbReference type="SUPFAM" id="SSF54001">
    <property type="entry name" value="Cysteine proteinases"/>
    <property type="match status" value="2"/>
</dbReference>
<comment type="caution">
    <text evidence="3">The sequence shown here is derived from an EMBL/GenBank/DDBJ whole genome shotgun (WGS) entry which is preliminary data.</text>
</comment>
<dbReference type="GO" id="GO:0043130">
    <property type="term" value="F:ubiquitin binding"/>
    <property type="evidence" value="ECO:0007669"/>
    <property type="project" value="TreeGrafter"/>
</dbReference>
<dbReference type="InterPro" id="IPR019400">
    <property type="entry name" value="Peptidase_C65_otubain"/>
</dbReference>
<feature type="compositionally biased region" description="Gly residues" evidence="1">
    <location>
        <begin position="968"/>
        <end position="978"/>
    </location>
</feature>
<dbReference type="InterPro" id="IPR038765">
    <property type="entry name" value="Papain-like_cys_pep_sf"/>
</dbReference>
<feature type="compositionally biased region" description="Polar residues" evidence="1">
    <location>
        <begin position="597"/>
        <end position="611"/>
    </location>
</feature>
<feature type="region of interest" description="Disordered" evidence="1">
    <location>
        <begin position="1251"/>
        <end position="1297"/>
    </location>
</feature>
<feature type="region of interest" description="Disordered" evidence="1">
    <location>
        <begin position="570"/>
        <end position="619"/>
    </location>
</feature>
<dbReference type="EMBL" id="BDRX01000189">
    <property type="protein sequence ID" value="GBG00067.1"/>
    <property type="molecule type" value="Genomic_DNA"/>
</dbReference>
<dbReference type="InParanoid" id="A0A2V0PK15"/>
<feature type="domain" description="OTU" evidence="2">
    <location>
        <begin position="1409"/>
        <end position="1642"/>
    </location>
</feature>
<feature type="region of interest" description="Disordered" evidence="1">
    <location>
        <begin position="444"/>
        <end position="472"/>
    </location>
</feature>
<dbReference type="PROSITE" id="PS50802">
    <property type="entry name" value="OTU"/>
    <property type="match status" value="1"/>
</dbReference>
<dbReference type="PANTHER" id="PTHR12931">
    <property type="entry name" value="UBIQUITIN THIOLESTERASE PROTEIN OTUB"/>
    <property type="match status" value="1"/>
</dbReference>
<dbReference type="GO" id="GO:0004843">
    <property type="term" value="F:cysteine-type deubiquitinase activity"/>
    <property type="evidence" value="ECO:0007669"/>
    <property type="project" value="TreeGrafter"/>
</dbReference>
<feature type="region of interest" description="Disordered" evidence="1">
    <location>
        <begin position="812"/>
        <end position="831"/>
    </location>
</feature>
<dbReference type="CDD" id="cd22749">
    <property type="entry name" value="Otubain_C65"/>
    <property type="match status" value="1"/>
</dbReference>
<feature type="compositionally biased region" description="Gly residues" evidence="1">
    <location>
        <begin position="1000"/>
        <end position="1009"/>
    </location>
</feature>
<gene>
    <name evidence="3" type="ORF">Rsub_12811</name>
</gene>
<sequence length="1642" mass="163728">MAAEARQAFQQDHQPGAQHSLAKPAGGVGPDAADALAQLKRLVSKSARGGLRPSHFFTSSGAPLCRSELRLMLGEDDARRVEQQAGTALQQLGAGGEPADLRHEPLLRLCAALQRPLAELQRLQQLHQDGDFGGPHSLGPAGDPQRLLEAAGTLRALLAAHLPAFPSTPLLLHAALTSGRLSQSIVHLLAHRSTAELAQHAALTEQILGLMALMSADADLQQLLSQPTRFSNEDTSPAQALAQAAHAAQLLLQAPPAHGDGGGGDARAVALMLVHADAGLRAALDATARSRCGDASMDEGPSSPALLQPPLGRFQPHGGAAATPGGGALCSAQRAVKRPASTELDELGRSLGMAVRVSPAVTGGRSTPDWAASSPVAGARLLGQPAPLLAVFGGSADGGSPQQQQQQRSPAQQQGQQTPPPAARPGHPLTHVVLESARRLSATLHVSPPVSSRAASSVAGSPTPPLAPSRLNGGAGYGGAGAAVPNPAAAGAGAAVSPPLGLPGTPSDSPASPTAARLLCEEAPLEFVDSPSRPGTGLLGLFSTHIPTAPTGSSPSPSVAVRLGLRPVAVGSPGAPRGMDEEETPSPSSGAAMPWGTPTTQQPSSPDYSTWGSPGSCGPGGEDGGGCRLGASALFAAAVAGAAAGAGAGELRGGACGANGATHPMPSCVLPLPISSLSSRLAAMQAGGLISGPSPNRMGPAPGTSSPLCRSSAALPAEAWPAQAAAGGEGASGMEGGQAGSEHQPPPQPPPLQQQQQQPQHQMRPIVTVSVYGQDGAVALLDPGFLRPDSPMCMEVPAAAAAAAAAWGAATPAGGAERSSPPRHAADAAAPAQASAVAAAYVPAPMGPPAPAPGRVSPLTGTELGLSSIRTLLDTDAPMEAEGSACEAAAPSCGAEPPAAPGQPGGGEPAAPVAALLSGLATAADAQPGTPGSGCDTAPQLDRRRSSRQIPNSLLGPPQPPRRSSSAAGGGTEAGGSHEGPDAVVDAGADHRPHRCSGDAAGGANGGGVADMALDGEPCPPPQQPEPQQQPSRQQQEQEQEQPRTALVLPGARQPSAVLRRRLATAESWGSPRSDDVGASPVTPGLTSAQQQLQQHPCGPSGQQQQQQQQRQPGASRGGIASLLRQCHAAGDAALMRGSWESSAPGSPIGEPPAEPAWEAASGRGGAAADAAAFEGAGATDCAAGALRAAAAVLHAHTHGGGVPIARVDSAGPDGLSQSWGSAINFSGAASPCATATSSFSMPVGLLAEPGPSAASGSGDQERPTAGRLAGARRARHRLATQGAPPGRSPRGGGSSSEAAGIAALLMGCDAAAAGAAYGGALGAAAEPGADADAGADEGGRDASDAGAWLGCDESMQADFGDDDRDQAGDRAEAELVGPRQPMSRLVERYRLSSPALAARLAALAADFPTCRAVQGDGNCFYRGFVFALLEALLEQPHVELHARLLQRVQEAWQLARTRLPPNPEVERGAALLTRLLARVWYAPGAAGSVEAAAAARAGAGASTGAAGAAGAGAAGPLFLPELEAALARCRDAFDPLVAFARAATSLELRANEAAYAPFLAGCGPGYGAASMAELCSRRVERMGEEVEQVQMAALASAVAVSVGVLDVAGSEVGMVRHPAGGGEPLFYLVHLPGHYEICYRS</sequence>
<feature type="region of interest" description="Disordered" evidence="1">
    <location>
        <begin position="1"/>
        <end position="29"/>
    </location>
</feature>
<evidence type="ECO:0000313" key="3">
    <source>
        <dbReference type="EMBL" id="GBG00067.1"/>
    </source>
</evidence>
<name>A0A2V0PK15_9CHLO</name>
<dbReference type="Pfam" id="PF10275">
    <property type="entry name" value="Peptidase_C65"/>
    <property type="match status" value="2"/>
</dbReference>
<keyword evidence="4" id="KW-1185">Reference proteome</keyword>
<feature type="region of interest" description="Disordered" evidence="1">
    <location>
        <begin position="924"/>
        <end position="1117"/>
    </location>
</feature>
<dbReference type="Gene3D" id="1.20.1300.20">
    <property type="entry name" value="Peptidase C65 Otubain, subdomain 2"/>
    <property type="match status" value="1"/>
</dbReference>
<feature type="region of interest" description="Disordered" evidence="1">
    <location>
        <begin position="880"/>
        <end position="911"/>
    </location>
</feature>
<dbReference type="GO" id="GO:0005634">
    <property type="term" value="C:nucleus"/>
    <property type="evidence" value="ECO:0007669"/>
    <property type="project" value="TreeGrafter"/>
</dbReference>
<feature type="compositionally biased region" description="Low complexity" evidence="1">
    <location>
        <begin position="1094"/>
        <end position="1114"/>
    </location>
</feature>
<feature type="region of interest" description="Disordered" evidence="1">
    <location>
        <begin position="688"/>
        <end position="763"/>
    </location>
</feature>
<dbReference type="GO" id="GO:0071108">
    <property type="term" value="P:protein K48-linked deubiquitination"/>
    <property type="evidence" value="ECO:0007669"/>
    <property type="project" value="TreeGrafter"/>
</dbReference>
<organism evidence="3 4">
    <name type="scientific">Raphidocelis subcapitata</name>
    <dbReference type="NCBI Taxonomy" id="307507"/>
    <lineage>
        <taxon>Eukaryota</taxon>
        <taxon>Viridiplantae</taxon>
        <taxon>Chlorophyta</taxon>
        <taxon>core chlorophytes</taxon>
        <taxon>Chlorophyceae</taxon>
        <taxon>CS clade</taxon>
        <taxon>Sphaeropleales</taxon>
        <taxon>Selenastraceae</taxon>
        <taxon>Raphidocelis</taxon>
    </lineage>
</organism>
<feature type="compositionally biased region" description="Low complexity" evidence="1">
    <location>
        <begin position="398"/>
        <end position="417"/>
    </location>
</feature>
<feature type="compositionally biased region" description="Low complexity" evidence="1">
    <location>
        <begin position="1026"/>
        <end position="1037"/>
    </location>
</feature>
<dbReference type="OrthoDB" id="18915at2759"/>
<feature type="region of interest" description="Disordered" evidence="1">
    <location>
        <begin position="1327"/>
        <end position="1378"/>
    </location>
</feature>
<feature type="region of interest" description="Disordered" evidence="1">
    <location>
        <begin position="1138"/>
        <end position="1163"/>
    </location>
</feature>
<accession>A0A2V0PK15</accession>
<feature type="compositionally biased region" description="Low complexity" evidence="1">
    <location>
        <begin position="446"/>
        <end position="461"/>
    </location>
</feature>
<proteinExistence type="predicted"/>
<evidence type="ECO:0000256" key="1">
    <source>
        <dbReference type="SAM" id="MobiDB-lite"/>
    </source>
</evidence>
<dbReference type="Proteomes" id="UP000247498">
    <property type="component" value="Unassembled WGS sequence"/>
</dbReference>
<feature type="compositionally biased region" description="Low complexity" evidence="1">
    <location>
        <begin position="753"/>
        <end position="762"/>
    </location>
</feature>
<feature type="region of interest" description="Disordered" evidence="1">
    <location>
        <begin position="389"/>
        <end position="428"/>
    </location>
</feature>
<dbReference type="InterPro" id="IPR003323">
    <property type="entry name" value="OTU_dom"/>
</dbReference>
<evidence type="ECO:0000313" key="4">
    <source>
        <dbReference type="Proteomes" id="UP000247498"/>
    </source>
</evidence>
<dbReference type="STRING" id="307507.A0A2V0PK15"/>
<evidence type="ECO:0000259" key="2">
    <source>
        <dbReference type="PROSITE" id="PS50802"/>
    </source>
</evidence>
<protein>
    <recommendedName>
        <fullName evidence="2">OTU domain-containing protein</fullName>
    </recommendedName>
</protein>
<feature type="compositionally biased region" description="Gly residues" evidence="1">
    <location>
        <begin position="727"/>
        <end position="739"/>
    </location>
</feature>
<dbReference type="InterPro" id="IPR042467">
    <property type="entry name" value="Peptidase_C65_otubain_sub2"/>
</dbReference>